<evidence type="ECO:0000313" key="4">
    <source>
        <dbReference type="EMBL" id="KAK7310768.1"/>
    </source>
</evidence>
<dbReference type="GO" id="GO:0071004">
    <property type="term" value="C:U2-type prespliceosome"/>
    <property type="evidence" value="ECO:0007669"/>
    <property type="project" value="TreeGrafter"/>
</dbReference>
<feature type="region of interest" description="Disordered" evidence="2">
    <location>
        <begin position="75"/>
        <end position="102"/>
    </location>
</feature>
<evidence type="ECO:0000259" key="3">
    <source>
        <dbReference type="Pfam" id="PF12230"/>
    </source>
</evidence>
<comment type="caution">
    <text evidence="4">The sequence shown here is derived from an EMBL/GenBank/DDBJ whole genome shotgun (WGS) entry which is preliminary data.</text>
</comment>
<keyword evidence="1" id="KW-0507">mRNA processing</keyword>
<reference evidence="4 5" key="1">
    <citation type="submission" date="2024-01" db="EMBL/GenBank/DDBJ databases">
        <title>The genomes of 5 underutilized Papilionoideae crops provide insights into root nodulation and disease resistance.</title>
        <authorList>
            <person name="Yuan L."/>
        </authorList>
    </citation>
    <scope>NUCLEOTIDE SEQUENCE [LARGE SCALE GENOMIC DNA]</scope>
    <source>
        <strain evidence="4">LY-2023</strain>
        <tissue evidence="4">Leaf</tissue>
    </source>
</reference>
<evidence type="ECO:0000256" key="2">
    <source>
        <dbReference type="SAM" id="MobiDB-lite"/>
    </source>
</evidence>
<dbReference type="GO" id="GO:0045292">
    <property type="term" value="P:mRNA cis splicing, via spliceosome"/>
    <property type="evidence" value="ECO:0007669"/>
    <property type="project" value="InterPro"/>
</dbReference>
<organism evidence="4 5">
    <name type="scientific">Clitoria ternatea</name>
    <name type="common">Butterfly pea</name>
    <dbReference type="NCBI Taxonomy" id="43366"/>
    <lineage>
        <taxon>Eukaryota</taxon>
        <taxon>Viridiplantae</taxon>
        <taxon>Streptophyta</taxon>
        <taxon>Embryophyta</taxon>
        <taxon>Tracheophyta</taxon>
        <taxon>Spermatophyta</taxon>
        <taxon>Magnoliopsida</taxon>
        <taxon>eudicotyledons</taxon>
        <taxon>Gunneridae</taxon>
        <taxon>Pentapetalae</taxon>
        <taxon>rosids</taxon>
        <taxon>fabids</taxon>
        <taxon>Fabales</taxon>
        <taxon>Fabaceae</taxon>
        <taxon>Papilionoideae</taxon>
        <taxon>50 kb inversion clade</taxon>
        <taxon>NPAAA clade</taxon>
        <taxon>indigoferoid/millettioid clade</taxon>
        <taxon>Phaseoleae</taxon>
        <taxon>Clitoria</taxon>
    </lineage>
</organism>
<dbReference type="GO" id="GO:0071013">
    <property type="term" value="C:catalytic step 2 spliceosome"/>
    <property type="evidence" value="ECO:0007669"/>
    <property type="project" value="TreeGrafter"/>
</dbReference>
<dbReference type="PANTHER" id="PTHR15316">
    <property type="entry name" value="SPLICEOSOME ASSOCIATED PROTEIN 114/SWAP SPLICING FACTOR-RELATED"/>
    <property type="match status" value="1"/>
</dbReference>
<gene>
    <name evidence="4" type="ORF">RJT34_08481</name>
</gene>
<name>A0AAN9K6L2_CLITE</name>
<keyword evidence="5" id="KW-1185">Reference proteome</keyword>
<protein>
    <recommendedName>
        <fullName evidence="3">Splicing factor 3A subunit 1 conserved domain-containing protein</fullName>
    </recommendedName>
</protein>
<dbReference type="GO" id="GO:0005686">
    <property type="term" value="C:U2 snRNP"/>
    <property type="evidence" value="ECO:0007669"/>
    <property type="project" value="TreeGrafter"/>
</dbReference>
<dbReference type="PANTHER" id="PTHR15316:SF1">
    <property type="entry name" value="SPLICING FACTOR 3A SUBUNIT 1"/>
    <property type="match status" value="1"/>
</dbReference>
<accession>A0AAN9K6L2</accession>
<dbReference type="GO" id="GO:0003723">
    <property type="term" value="F:RNA binding"/>
    <property type="evidence" value="ECO:0007669"/>
    <property type="project" value="InterPro"/>
</dbReference>
<feature type="domain" description="Splicing factor 3A subunit 1 conserved" evidence="3">
    <location>
        <begin position="3"/>
        <end position="96"/>
    </location>
</feature>
<proteinExistence type="predicted"/>
<dbReference type="Pfam" id="PF12230">
    <property type="entry name" value="PRP21_like_P"/>
    <property type="match status" value="1"/>
</dbReference>
<dbReference type="GO" id="GO:0000381">
    <property type="term" value="P:regulation of alternative mRNA splicing, via spliceosome"/>
    <property type="evidence" value="ECO:0007669"/>
    <property type="project" value="TreeGrafter"/>
</dbReference>
<dbReference type="Proteomes" id="UP001359559">
    <property type="component" value="Unassembled WGS sequence"/>
</dbReference>
<dbReference type="EMBL" id="JAYKXN010000002">
    <property type="protein sequence ID" value="KAK7310768.1"/>
    <property type="molecule type" value="Genomic_DNA"/>
</dbReference>
<dbReference type="InterPro" id="IPR045146">
    <property type="entry name" value="SF3A1"/>
</dbReference>
<sequence>MTIVLERCVNRLEWEKSQEQARQRAEDEIEQERIQMAMIDWHDFVVVETMDFADDEDEELPPPMTIEEVIRRSKVSAMEEDTVEPEKEVEMEMDEPSLLKRA</sequence>
<dbReference type="AlphaFoldDB" id="A0AAN9K6L2"/>
<dbReference type="InterPro" id="IPR022030">
    <property type="entry name" value="SF3A1_dom"/>
</dbReference>
<evidence type="ECO:0000256" key="1">
    <source>
        <dbReference type="ARBA" id="ARBA00022664"/>
    </source>
</evidence>
<evidence type="ECO:0000313" key="5">
    <source>
        <dbReference type="Proteomes" id="UP001359559"/>
    </source>
</evidence>